<evidence type="ECO:0008006" key="10">
    <source>
        <dbReference type="Google" id="ProtNLM"/>
    </source>
</evidence>
<name>A0A2T4BFL7_9HYPO</name>
<dbReference type="EMBL" id="KZ680210">
    <property type="protein sequence ID" value="PTB68134.1"/>
    <property type="molecule type" value="Genomic_DNA"/>
</dbReference>
<dbReference type="SUPFAM" id="SSF53474">
    <property type="entry name" value="alpha/beta-Hydrolases"/>
    <property type="match status" value="1"/>
</dbReference>
<reference evidence="9" key="1">
    <citation type="submission" date="2016-07" db="EMBL/GenBank/DDBJ databases">
        <title>Multiple horizontal gene transfer events from other fungi enriched the ability of initially mycotrophic Trichoderma (Ascomycota) to feed on dead plant biomass.</title>
        <authorList>
            <consortium name="DOE Joint Genome Institute"/>
            <person name="Atanasova L."/>
            <person name="Chenthamara K."/>
            <person name="Zhang J."/>
            <person name="Grujic M."/>
            <person name="Henrissat B."/>
            <person name="Kuo A."/>
            <person name="Aerts A."/>
            <person name="Salamov A."/>
            <person name="Lipzen A."/>
            <person name="Labutti K."/>
            <person name="Barry K."/>
            <person name="Miao Y."/>
            <person name="Rahimi M.J."/>
            <person name="Shen Q."/>
            <person name="Grigoriev I.V."/>
            <person name="Kubicek C.P."/>
            <person name="Druzhinina I.S."/>
        </authorList>
    </citation>
    <scope>NUCLEOTIDE SEQUENCE [LARGE SCALE GENOMIC DNA]</scope>
    <source>
        <strain evidence="9">TUCIM 6016</strain>
    </source>
</reference>
<dbReference type="GeneID" id="36598205"/>
<dbReference type="GO" id="GO:0016020">
    <property type="term" value="C:membrane"/>
    <property type="evidence" value="ECO:0007669"/>
    <property type="project" value="UniProtKB-SubCell"/>
</dbReference>
<dbReference type="Gene3D" id="3.40.50.1820">
    <property type="entry name" value="alpha/beta hydrolase"/>
    <property type="match status" value="1"/>
</dbReference>
<evidence type="ECO:0000256" key="1">
    <source>
        <dbReference type="ARBA" id="ARBA00004173"/>
    </source>
</evidence>
<proteinExistence type="predicted"/>
<evidence type="ECO:0000313" key="9">
    <source>
        <dbReference type="Proteomes" id="UP000241546"/>
    </source>
</evidence>
<evidence type="ECO:0000256" key="5">
    <source>
        <dbReference type="ARBA" id="ARBA00023128"/>
    </source>
</evidence>
<evidence type="ECO:0000256" key="4">
    <source>
        <dbReference type="ARBA" id="ARBA00022824"/>
    </source>
</evidence>
<protein>
    <recommendedName>
        <fullName evidence="10">DUF676 domain-containing protein</fullName>
    </recommendedName>
</protein>
<comment type="subcellular location">
    <subcellularLocation>
        <location evidence="2">Endoplasmic reticulum</location>
    </subcellularLocation>
    <subcellularLocation>
        <location evidence="3">Membrane</location>
    </subcellularLocation>
    <subcellularLocation>
        <location evidence="1">Mitochondrion</location>
    </subcellularLocation>
</comment>
<dbReference type="InterPro" id="IPR052374">
    <property type="entry name" value="SERAC1"/>
</dbReference>
<evidence type="ECO:0000256" key="3">
    <source>
        <dbReference type="ARBA" id="ARBA00004370"/>
    </source>
</evidence>
<sequence>MGTIEDNHTSLLALITTLLTIVTYHFVLQRLTPSTVKPKGAQKSSVVHNLTYRVMGVPIDWDRERLRLFLTAETNLESLSIKSLAREANTDFQTATATLGDAPSHLRNIQSWQIRIPKAPNAQPFGEQQWLVVERDFLGITTLYAPPPDDHKVDVVALSGLGGHAFGSFRERKGTHMWLRDSLPGHLTSEADGKPMARVMIYGYDSAVAQSKSMQNIEDLSTTFHNSLLASAGFSPTRPIILIGHSLGGLIIKQVRDANKLSPLLPAINSHANKSLITMSRSQIVDDQRLFRSIYGVVFFGTPHDGMDISSLIPMVGDGPNRFLIESMNRMNSQILSIQQRDFHRALGSEGDSEVFCFYETVESPTAQKVDGQWKMTGPTTILVTKSSATHCRPWEDGTEHICAIARAHSEMVKFGPHDHEYKNVRERIRSLCRRAVRARSRLQTITAKWAY</sequence>
<dbReference type="OrthoDB" id="1658288at2759"/>
<feature type="transmembrane region" description="Helical" evidence="7">
    <location>
        <begin position="12"/>
        <end position="28"/>
    </location>
</feature>
<keyword evidence="9" id="KW-1185">Reference proteome</keyword>
<gene>
    <name evidence="8" type="ORF">BBK36DRAFT_1114998</name>
</gene>
<evidence type="ECO:0000256" key="2">
    <source>
        <dbReference type="ARBA" id="ARBA00004240"/>
    </source>
</evidence>
<dbReference type="Proteomes" id="UP000241546">
    <property type="component" value="Unassembled WGS sequence"/>
</dbReference>
<keyword evidence="7" id="KW-0812">Transmembrane</keyword>
<evidence type="ECO:0000256" key="6">
    <source>
        <dbReference type="ARBA" id="ARBA00023136"/>
    </source>
</evidence>
<dbReference type="InterPro" id="IPR029058">
    <property type="entry name" value="AB_hydrolase_fold"/>
</dbReference>
<keyword evidence="6 7" id="KW-0472">Membrane</keyword>
<dbReference type="GO" id="GO:0005783">
    <property type="term" value="C:endoplasmic reticulum"/>
    <property type="evidence" value="ECO:0007669"/>
    <property type="project" value="UniProtKB-SubCell"/>
</dbReference>
<keyword evidence="7" id="KW-1133">Transmembrane helix</keyword>
<organism evidence="8 9">
    <name type="scientific">Trichoderma citrinoviride</name>
    <dbReference type="NCBI Taxonomy" id="58853"/>
    <lineage>
        <taxon>Eukaryota</taxon>
        <taxon>Fungi</taxon>
        <taxon>Dikarya</taxon>
        <taxon>Ascomycota</taxon>
        <taxon>Pezizomycotina</taxon>
        <taxon>Sordariomycetes</taxon>
        <taxon>Hypocreomycetidae</taxon>
        <taxon>Hypocreales</taxon>
        <taxon>Hypocreaceae</taxon>
        <taxon>Trichoderma</taxon>
    </lineage>
</organism>
<accession>A0A2T4BFL7</accession>
<keyword evidence="5" id="KW-0496">Mitochondrion</keyword>
<dbReference type="PANTHER" id="PTHR48182">
    <property type="entry name" value="PROTEIN SERAC1"/>
    <property type="match status" value="1"/>
</dbReference>
<evidence type="ECO:0000313" key="8">
    <source>
        <dbReference type="EMBL" id="PTB68134.1"/>
    </source>
</evidence>
<keyword evidence="4" id="KW-0256">Endoplasmic reticulum</keyword>
<dbReference type="RefSeq" id="XP_024751454.1">
    <property type="nucleotide sequence ID" value="XM_024890087.1"/>
</dbReference>
<evidence type="ECO:0000256" key="7">
    <source>
        <dbReference type="SAM" id="Phobius"/>
    </source>
</evidence>
<dbReference type="GO" id="GO:0005739">
    <property type="term" value="C:mitochondrion"/>
    <property type="evidence" value="ECO:0007669"/>
    <property type="project" value="UniProtKB-SubCell"/>
</dbReference>
<dbReference type="AlphaFoldDB" id="A0A2T4BFL7"/>
<dbReference type="PANTHER" id="PTHR48182:SF2">
    <property type="entry name" value="PROTEIN SERAC1"/>
    <property type="match status" value="1"/>
</dbReference>